<dbReference type="Gene3D" id="3.40.50.2020">
    <property type="match status" value="1"/>
</dbReference>
<evidence type="ECO:0000256" key="4">
    <source>
        <dbReference type="ARBA" id="ARBA00008391"/>
    </source>
</evidence>
<protein>
    <recommendedName>
        <fullName evidence="5 13">Hypoxanthine phosphoribosyltransferase</fullName>
        <ecNumber evidence="5 13">2.4.2.8</ecNumber>
    </recommendedName>
</protein>
<sequence>MSTAMAAASKPIHIPDNFEGYDLEQFVIPEHYAADLCHTLIPHGFIQSRTQKVAADIFKAYDFGAGEKVHMLCVLKGGHEFFSDLITYLKRYLVLGCKHVPIAFDFIRVKSYQGTESNCKPTIEATGVDLGALKDHHVLIVEDIIDTGHTMSLLVPYLKEQGAASVRVAALLQKRTDKSVGYVGDFVGFSIPDRFVVGYCLDYNEIYRDMDHICVLNAAGINKHAAP</sequence>
<keyword evidence="11 13" id="KW-0547">Nucleotide-binding</keyword>
<dbReference type="GO" id="GO:0005829">
    <property type="term" value="C:cytosol"/>
    <property type="evidence" value="ECO:0007669"/>
    <property type="project" value="TreeGrafter"/>
</dbReference>
<evidence type="ECO:0000256" key="2">
    <source>
        <dbReference type="ARBA" id="ARBA00004496"/>
    </source>
</evidence>
<evidence type="ECO:0000256" key="11">
    <source>
        <dbReference type="ARBA" id="ARBA00022741"/>
    </source>
</evidence>
<dbReference type="CDD" id="cd06223">
    <property type="entry name" value="PRTases_typeI"/>
    <property type="match status" value="1"/>
</dbReference>
<keyword evidence="7 13" id="KW-0328">Glycosyltransferase</keyword>
<dbReference type="PANTHER" id="PTHR43340">
    <property type="entry name" value="HYPOXANTHINE-GUANINE PHOSPHORIBOSYLTRANSFERASE"/>
    <property type="match status" value="1"/>
</dbReference>
<dbReference type="GO" id="GO:0006178">
    <property type="term" value="P:guanine salvage"/>
    <property type="evidence" value="ECO:0007669"/>
    <property type="project" value="TreeGrafter"/>
</dbReference>
<keyword evidence="10 13" id="KW-0660">Purine salvage</keyword>
<dbReference type="SUPFAM" id="SSF53271">
    <property type="entry name" value="PRTase-like"/>
    <property type="match status" value="1"/>
</dbReference>
<evidence type="ECO:0000256" key="3">
    <source>
        <dbReference type="ARBA" id="ARBA00004669"/>
    </source>
</evidence>
<comment type="cofactor">
    <cofactor evidence="1 13">
        <name>Mg(2+)</name>
        <dbReference type="ChEBI" id="CHEBI:18420"/>
    </cofactor>
</comment>
<evidence type="ECO:0000256" key="6">
    <source>
        <dbReference type="ARBA" id="ARBA00022490"/>
    </source>
</evidence>
<dbReference type="Pfam" id="PF00156">
    <property type="entry name" value="Pribosyltran"/>
    <property type="match status" value="1"/>
</dbReference>
<name>A0A7S4B1C2_CHRCT</name>
<dbReference type="NCBIfam" id="TIGR01203">
    <property type="entry name" value="HGPRTase"/>
    <property type="match status" value="1"/>
</dbReference>
<evidence type="ECO:0000256" key="13">
    <source>
        <dbReference type="RuleBase" id="RU364099"/>
    </source>
</evidence>
<proteinExistence type="inferred from homology"/>
<keyword evidence="9 13" id="KW-0479">Metal-binding</keyword>
<evidence type="ECO:0000256" key="8">
    <source>
        <dbReference type="ARBA" id="ARBA00022679"/>
    </source>
</evidence>
<dbReference type="EC" id="2.4.2.8" evidence="5 13"/>
<evidence type="ECO:0000256" key="5">
    <source>
        <dbReference type="ARBA" id="ARBA00011895"/>
    </source>
</evidence>
<comment type="pathway">
    <text evidence="3 13">Purine metabolism; IMP biosynthesis via salvage pathway; IMP from hypoxanthine: step 1/1.</text>
</comment>
<comment type="subcellular location">
    <subcellularLocation>
        <location evidence="2 13">Cytoplasm</location>
    </subcellularLocation>
</comment>
<dbReference type="GO" id="GO:0006166">
    <property type="term" value="P:purine ribonucleoside salvage"/>
    <property type="evidence" value="ECO:0007669"/>
    <property type="project" value="UniProtKB-KW"/>
</dbReference>
<dbReference type="AlphaFoldDB" id="A0A7S4B1C2"/>
<evidence type="ECO:0000259" key="14">
    <source>
        <dbReference type="Pfam" id="PF00156"/>
    </source>
</evidence>
<evidence type="ECO:0000256" key="9">
    <source>
        <dbReference type="ARBA" id="ARBA00022723"/>
    </source>
</evidence>
<dbReference type="InterPro" id="IPR029057">
    <property type="entry name" value="PRTase-like"/>
</dbReference>
<dbReference type="GO" id="GO:0000287">
    <property type="term" value="F:magnesium ion binding"/>
    <property type="evidence" value="ECO:0007669"/>
    <property type="project" value="TreeGrafter"/>
</dbReference>
<comment type="similarity">
    <text evidence="4 13">Belongs to the purine/pyrimidine phosphoribosyltransferase family.</text>
</comment>
<evidence type="ECO:0000256" key="7">
    <source>
        <dbReference type="ARBA" id="ARBA00022676"/>
    </source>
</evidence>
<dbReference type="GO" id="GO:0032263">
    <property type="term" value="P:GMP salvage"/>
    <property type="evidence" value="ECO:0007669"/>
    <property type="project" value="TreeGrafter"/>
</dbReference>
<dbReference type="GO" id="GO:0032264">
    <property type="term" value="P:IMP salvage"/>
    <property type="evidence" value="ECO:0007669"/>
    <property type="project" value="UniProtKB-UniPathway"/>
</dbReference>
<organism evidence="15">
    <name type="scientific">Chrysotila carterae</name>
    <name type="common">Marine alga</name>
    <name type="synonym">Syracosphaera carterae</name>
    <dbReference type="NCBI Taxonomy" id="13221"/>
    <lineage>
        <taxon>Eukaryota</taxon>
        <taxon>Haptista</taxon>
        <taxon>Haptophyta</taxon>
        <taxon>Prymnesiophyceae</taxon>
        <taxon>Isochrysidales</taxon>
        <taxon>Isochrysidaceae</taxon>
        <taxon>Chrysotila</taxon>
    </lineage>
</organism>
<gene>
    <name evidence="15" type="ORF">PCAR00345_LOCUS2331</name>
</gene>
<dbReference type="InterPro" id="IPR005904">
    <property type="entry name" value="Hxn_phspho_trans"/>
</dbReference>
<dbReference type="PANTHER" id="PTHR43340:SF1">
    <property type="entry name" value="HYPOXANTHINE PHOSPHORIBOSYLTRANSFERASE"/>
    <property type="match status" value="1"/>
</dbReference>
<dbReference type="EMBL" id="HBIZ01004210">
    <property type="protein sequence ID" value="CAE0749748.1"/>
    <property type="molecule type" value="Transcribed_RNA"/>
</dbReference>
<keyword evidence="8 13" id="KW-0808">Transferase</keyword>
<dbReference type="InterPro" id="IPR050408">
    <property type="entry name" value="HGPRT"/>
</dbReference>
<comment type="catalytic activity">
    <reaction evidence="13">
        <text>IMP + diphosphate = hypoxanthine + 5-phospho-alpha-D-ribose 1-diphosphate</text>
        <dbReference type="Rhea" id="RHEA:17973"/>
        <dbReference type="ChEBI" id="CHEBI:17368"/>
        <dbReference type="ChEBI" id="CHEBI:33019"/>
        <dbReference type="ChEBI" id="CHEBI:58017"/>
        <dbReference type="ChEBI" id="CHEBI:58053"/>
        <dbReference type="EC" id="2.4.2.8"/>
    </reaction>
</comment>
<dbReference type="InterPro" id="IPR000836">
    <property type="entry name" value="PRTase_dom"/>
</dbReference>
<accession>A0A7S4B1C2</accession>
<dbReference type="GO" id="GO:0004422">
    <property type="term" value="F:hypoxanthine phosphoribosyltransferase activity"/>
    <property type="evidence" value="ECO:0007669"/>
    <property type="project" value="InterPro"/>
</dbReference>
<evidence type="ECO:0000256" key="10">
    <source>
        <dbReference type="ARBA" id="ARBA00022726"/>
    </source>
</evidence>
<dbReference type="UniPathway" id="UPA00591">
    <property type="reaction ID" value="UER00648"/>
</dbReference>
<keyword evidence="6 13" id="KW-0963">Cytoplasm</keyword>
<reference evidence="15" key="1">
    <citation type="submission" date="2021-01" db="EMBL/GenBank/DDBJ databases">
        <authorList>
            <person name="Corre E."/>
            <person name="Pelletier E."/>
            <person name="Niang G."/>
            <person name="Scheremetjew M."/>
            <person name="Finn R."/>
            <person name="Kale V."/>
            <person name="Holt S."/>
            <person name="Cochrane G."/>
            <person name="Meng A."/>
            <person name="Brown T."/>
            <person name="Cohen L."/>
        </authorList>
    </citation>
    <scope>NUCLEOTIDE SEQUENCE</scope>
    <source>
        <strain evidence="15">CCMP645</strain>
    </source>
</reference>
<feature type="domain" description="Phosphoribosyltransferase" evidence="14">
    <location>
        <begin position="54"/>
        <end position="203"/>
    </location>
</feature>
<evidence type="ECO:0000256" key="12">
    <source>
        <dbReference type="ARBA" id="ARBA00022842"/>
    </source>
</evidence>
<evidence type="ECO:0000256" key="1">
    <source>
        <dbReference type="ARBA" id="ARBA00001946"/>
    </source>
</evidence>
<dbReference type="GO" id="GO:0046100">
    <property type="term" value="P:hypoxanthine metabolic process"/>
    <property type="evidence" value="ECO:0007669"/>
    <property type="project" value="TreeGrafter"/>
</dbReference>
<dbReference type="FunFam" id="3.40.50.2020:FF:000053">
    <property type="entry name" value="Hypoxanthine phosphoribosyltransferase"/>
    <property type="match status" value="1"/>
</dbReference>
<evidence type="ECO:0000313" key="15">
    <source>
        <dbReference type="EMBL" id="CAE0749748.1"/>
    </source>
</evidence>
<keyword evidence="12 13" id="KW-0460">Magnesium</keyword>
<dbReference type="GO" id="GO:0000166">
    <property type="term" value="F:nucleotide binding"/>
    <property type="evidence" value="ECO:0007669"/>
    <property type="project" value="UniProtKB-KW"/>
</dbReference>